<feature type="region of interest" description="Disordered" evidence="1">
    <location>
        <begin position="99"/>
        <end position="118"/>
    </location>
</feature>
<dbReference type="PROSITE" id="PS51192">
    <property type="entry name" value="HELICASE_ATP_BIND_1"/>
    <property type="match status" value="1"/>
</dbReference>
<organism evidence="4 5">
    <name type="scientific">Candidatus Kerfeldbacteria bacterium CG15_BIG_FIL_POST_REV_8_21_14_020_45_12</name>
    <dbReference type="NCBI Taxonomy" id="2014247"/>
    <lineage>
        <taxon>Bacteria</taxon>
        <taxon>Candidatus Kerfeldiibacteriota</taxon>
    </lineage>
</organism>
<evidence type="ECO:0000259" key="2">
    <source>
        <dbReference type="PROSITE" id="PS51192"/>
    </source>
</evidence>
<dbReference type="Pfam" id="PF00271">
    <property type="entry name" value="Helicase_C"/>
    <property type="match status" value="1"/>
</dbReference>
<dbReference type="SMART" id="SM00487">
    <property type="entry name" value="DEXDc"/>
    <property type="match status" value="1"/>
</dbReference>
<evidence type="ECO:0000313" key="5">
    <source>
        <dbReference type="Proteomes" id="UP000230292"/>
    </source>
</evidence>
<feature type="domain" description="Helicase C-terminal" evidence="3">
    <location>
        <begin position="387"/>
        <end position="557"/>
    </location>
</feature>
<feature type="region of interest" description="Disordered" evidence="1">
    <location>
        <begin position="593"/>
        <end position="616"/>
    </location>
</feature>
<feature type="compositionally biased region" description="Acidic residues" evidence="1">
    <location>
        <begin position="606"/>
        <end position="616"/>
    </location>
</feature>
<dbReference type="EMBL" id="PFGC01000051">
    <property type="protein sequence ID" value="PIW36469.1"/>
    <property type="molecule type" value="Genomic_DNA"/>
</dbReference>
<proteinExistence type="predicted"/>
<dbReference type="GO" id="GO:0003677">
    <property type="term" value="F:DNA binding"/>
    <property type="evidence" value="ECO:0007669"/>
    <property type="project" value="InterPro"/>
</dbReference>
<dbReference type="GO" id="GO:0005524">
    <property type="term" value="F:ATP binding"/>
    <property type="evidence" value="ECO:0007669"/>
    <property type="project" value="InterPro"/>
</dbReference>
<dbReference type="Pfam" id="PF04851">
    <property type="entry name" value="ResIII"/>
    <property type="match status" value="1"/>
</dbReference>
<feature type="domain" description="Helicase ATP-binding" evidence="2">
    <location>
        <begin position="166"/>
        <end position="332"/>
    </location>
</feature>
<dbReference type="PANTHER" id="PTHR47396:SF1">
    <property type="entry name" value="ATP-DEPENDENT HELICASE IRC3-RELATED"/>
    <property type="match status" value="1"/>
</dbReference>
<dbReference type="InterPro" id="IPR006935">
    <property type="entry name" value="Helicase/UvrB_N"/>
</dbReference>
<protein>
    <recommendedName>
        <fullName evidence="6">Helicase ATP-binding domain-containing protein</fullName>
    </recommendedName>
</protein>
<dbReference type="InterPro" id="IPR027417">
    <property type="entry name" value="P-loop_NTPase"/>
</dbReference>
<dbReference type="InterPro" id="IPR001650">
    <property type="entry name" value="Helicase_C-like"/>
</dbReference>
<sequence>MKREPGSSFHRLPDDATIIPDADSIAVNQANFFDDAKRRQARLAEVDIFGGGYESFQPPAMDREDFFGRPEDELEATWPARFRRFRRARELRSGLVRALEQPSADSVDQPSREPELSEAERQRMTGWFFMINSLARYIDRQENAPAMAGEIRLRPKQLEVYKALLSHLEKDNSKGYFTLPTGFGKTVLFSKIIAAISQPPERGTREFRENAHARTLIVVPTLQLIDQTVSRLGEFAPGVDVGTISSHQKKRWGNDATVITYDSFTAKVESGELRAEDFDLVILDEVHEGLSARRKSAMQGFIDQSTVLGFTATDEYNESKKVADLLEHNIFSMDINDAVENGLLCPYTAEEHDTHIDLSEVEITAGGTYNEDQLEKVIDYARRATQALQMYLDRFSGQPCYLFCENTKAAKITAEVFARGGVTAAAITSKGNAAFDAGGVVHRMPAAVASRSKERDYLWRRFTKGQTQALANVDMFSRGSDSKSASVCFNLAPSRSKVQVMQRGGRVLRLDENNPDKHAYVIDFQYHDTNAKRAHKPITFKQLVAGEPVVVSIASDREGDHQAPEEAEPTEDIGLDDVDLNDISVTSELADEFTKLGKAPSPPESIETDTDIDPDSPENIEKHSLMLELDAATEDAEWIYDMFTTDPDIEGDYQELCEISIAHLEEDKTKMPPAEWEDQMHTAQSDLRLVEDVRVSVQAAKHLSDSLQATLSPDQSLADIRKAVRQLQMAVYDAAAELENLATRAIKGYRINMRSTLRDLQELNVIEYTYDESLHGEE</sequence>
<evidence type="ECO:0000313" key="4">
    <source>
        <dbReference type="EMBL" id="PIW36469.1"/>
    </source>
</evidence>
<reference evidence="4 5" key="1">
    <citation type="submission" date="2017-09" db="EMBL/GenBank/DDBJ databases">
        <title>Depth-based differentiation of microbial function through sediment-hosted aquifers and enrichment of novel symbionts in the deep terrestrial subsurface.</title>
        <authorList>
            <person name="Probst A.J."/>
            <person name="Ladd B."/>
            <person name="Jarett J.K."/>
            <person name="Geller-Mcgrath D.E."/>
            <person name="Sieber C.M."/>
            <person name="Emerson J.B."/>
            <person name="Anantharaman K."/>
            <person name="Thomas B.C."/>
            <person name="Malmstrom R."/>
            <person name="Stieglmeier M."/>
            <person name="Klingl A."/>
            <person name="Woyke T."/>
            <person name="Ryan C.M."/>
            <person name="Banfield J.F."/>
        </authorList>
    </citation>
    <scope>NUCLEOTIDE SEQUENCE [LARGE SCALE GENOMIC DNA]</scope>
    <source>
        <strain evidence="4">CG15_BIG_FIL_POST_REV_8_21_14_020_45_12</strain>
    </source>
</reference>
<dbReference type="GO" id="GO:0016787">
    <property type="term" value="F:hydrolase activity"/>
    <property type="evidence" value="ECO:0007669"/>
    <property type="project" value="InterPro"/>
</dbReference>
<evidence type="ECO:0000259" key="3">
    <source>
        <dbReference type="PROSITE" id="PS51194"/>
    </source>
</evidence>
<dbReference type="Gene3D" id="3.40.50.300">
    <property type="entry name" value="P-loop containing nucleotide triphosphate hydrolases"/>
    <property type="match status" value="2"/>
</dbReference>
<comment type="caution">
    <text evidence="4">The sequence shown here is derived from an EMBL/GenBank/DDBJ whole genome shotgun (WGS) entry which is preliminary data.</text>
</comment>
<dbReference type="InterPro" id="IPR014001">
    <property type="entry name" value="Helicase_ATP-bd"/>
</dbReference>
<dbReference type="PANTHER" id="PTHR47396">
    <property type="entry name" value="TYPE I RESTRICTION ENZYME ECOKI R PROTEIN"/>
    <property type="match status" value="1"/>
</dbReference>
<dbReference type="InterPro" id="IPR050742">
    <property type="entry name" value="Helicase_Restrict-Modif_Enz"/>
</dbReference>
<dbReference type="Proteomes" id="UP000230292">
    <property type="component" value="Unassembled WGS sequence"/>
</dbReference>
<gene>
    <name evidence="4" type="ORF">COW24_05150</name>
</gene>
<name>A0A2M7H2Q5_9BACT</name>
<dbReference type="GO" id="GO:0005829">
    <property type="term" value="C:cytosol"/>
    <property type="evidence" value="ECO:0007669"/>
    <property type="project" value="TreeGrafter"/>
</dbReference>
<dbReference type="PROSITE" id="PS51194">
    <property type="entry name" value="HELICASE_CTER"/>
    <property type="match status" value="1"/>
</dbReference>
<evidence type="ECO:0000256" key="1">
    <source>
        <dbReference type="SAM" id="MobiDB-lite"/>
    </source>
</evidence>
<accession>A0A2M7H2Q5</accession>
<dbReference type="AlphaFoldDB" id="A0A2M7H2Q5"/>
<evidence type="ECO:0008006" key="6">
    <source>
        <dbReference type="Google" id="ProtNLM"/>
    </source>
</evidence>
<dbReference type="SUPFAM" id="SSF52540">
    <property type="entry name" value="P-loop containing nucleoside triphosphate hydrolases"/>
    <property type="match status" value="1"/>
</dbReference>